<dbReference type="Gene3D" id="3.30.40.10">
    <property type="entry name" value="Zinc/RING finger domain, C3HC4 (zinc finger)"/>
    <property type="match status" value="1"/>
</dbReference>
<evidence type="ECO:0000313" key="4">
    <source>
        <dbReference type="Proteomes" id="UP000654075"/>
    </source>
</evidence>
<keyword evidence="1" id="KW-0862">Zinc</keyword>
<organism evidence="3 4">
    <name type="scientific">Polarella glacialis</name>
    <name type="common">Dinoflagellate</name>
    <dbReference type="NCBI Taxonomy" id="89957"/>
    <lineage>
        <taxon>Eukaryota</taxon>
        <taxon>Sar</taxon>
        <taxon>Alveolata</taxon>
        <taxon>Dinophyceae</taxon>
        <taxon>Suessiales</taxon>
        <taxon>Suessiaceae</taxon>
        <taxon>Polarella</taxon>
    </lineage>
</organism>
<comment type="caution">
    <text evidence="3">The sequence shown here is derived from an EMBL/GenBank/DDBJ whole genome shotgun (WGS) entry which is preliminary data.</text>
</comment>
<keyword evidence="4" id="KW-1185">Reference proteome</keyword>
<reference evidence="3" key="1">
    <citation type="submission" date="2021-02" db="EMBL/GenBank/DDBJ databases">
        <authorList>
            <person name="Dougan E. K."/>
            <person name="Rhodes N."/>
            <person name="Thang M."/>
            <person name="Chan C."/>
        </authorList>
    </citation>
    <scope>NUCLEOTIDE SEQUENCE</scope>
</reference>
<dbReference type="SUPFAM" id="SSF57850">
    <property type="entry name" value="RING/U-box"/>
    <property type="match status" value="1"/>
</dbReference>
<dbReference type="OrthoDB" id="2122982at2759"/>
<accession>A0A813DWF5</accession>
<dbReference type="AlphaFoldDB" id="A0A813DWF5"/>
<dbReference type="Pfam" id="PF13920">
    <property type="entry name" value="zf-C3HC4_3"/>
    <property type="match status" value="1"/>
</dbReference>
<evidence type="ECO:0000256" key="1">
    <source>
        <dbReference type="PROSITE-ProRule" id="PRU00175"/>
    </source>
</evidence>
<dbReference type="InterPro" id="IPR013083">
    <property type="entry name" value="Znf_RING/FYVE/PHD"/>
</dbReference>
<dbReference type="SMART" id="SM00184">
    <property type="entry name" value="RING"/>
    <property type="match status" value="1"/>
</dbReference>
<evidence type="ECO:0000259" key="2">
    <source>
        <dbReference type="PROSITE" id="PS50089"/>
    </source>
</evidence>
<dbReference type="InterPro" id="IPR001841">
    <property type="entry name" value="Znf_RING"/>
</dbReference>
<dbReference type="Proteomes" id="UP000654075">
    <property type="component" value="Unassembled WGS sequence"/>
</dbReference>
<dbReference type="GO" id="GO:0008270">
    <property type="term" value="F:zinc ion binding"/>
    <property type="evidence" value="ECO:0007669"/>
    <property type="project" value="UniProtKB-KW"/>
</dbReference>
<sequence>MDFLQQLNELSCEASEQRHAEQELAAEALMEKFQQECLLAARKGETESRCVSDDLFFLNNKGNFSNGWERKPKFQDEFVTLLQNKLRATFGPDSQVSVALHGPTEALGMRWGILLAATWPEATHRAVPHYSSHALRSNLSSQCPVCLCGAEVVALTPCGHVLCVSCSTNFHRGTTCPVCREPVAGRQNLFS</sequence>
<feature type="domain" description="RING-type" evidence="2">
    <location>
        <begin position="143"/>
        <end position="180"/>
    </location>
</feature>
<proteinExistence type="predicted"/>
<dbReference type="EMBL" id="CAJNNV010004027">
    <property type="protein sequence ID" value="CAE8590032.1"/>
    <property type="molecule type" value="Genomic_DNA"/>
</dbReference>
<protein>
    <recommendedName>
        <fullName evidence="2">RING-type domain-containing protein</fullName>
    </recommendedName>
</protein>
<keyword evidence="1" id="KW-0479">Metal-binding</keyword>
<dbReference type="PROSITE" id="PS50089">
    <property type="entry name" value="ZF_RING_2"/>
    <property type="match status" value="1"/>
</dbReference>
<name>A0A813DWF5_POLGL</name>
<gene>
    <name evidence="3" type="ORF">PGLA1383_LOCUS8758</name>
</gene>
<keyword evidence="1" id="KW-0863">Zinc-finger</keyword>
<evidence type="ECO:0000313" key="3">
    <source>
        <dbReference type="EMBL" id="CAE8590032.1"/>
    </source>
</evidence>